<dbReference type="Proteomes" id="UP000567293">
    <property type="component" value="Unassembled WGS sequence"/>
</dbReference>
<evidence type="ECO:0000256" key="1">
    <source>
        <dbReference type="SAM" id="Phobius"/>
    </source>
</evidence>
<name>A0A7V8NSF0_9BACT</name>
<dbReference type="AlphaFoldDB" id="A0A7V8NSF0"/>
<reference evidence="2" key="1">
    <citation type="submission" date="2020-06" db="EMBL/GenBank/DDBJ databases">
        <title>Legume-microbial interactions unlock mineral nutrients during tropical forest succession.</title>
        <authorList>
            <person name="Epihov D.Z."/>
        </authorList>
    </citation>
    <scope>NUCLEOTIDE SEQUENCE [LARGE SCALE GENOMIC DNA]</scope>
    <source>
        <strain evidence="2">Pan2503</strain>
    </source>
</reference>
<organism evidence="2 3">
    <name type="scientific">Candidatus Acidiferrum panamense</name>
    <dbReference type="NCBI Taxonomy" id="2741543"/>
    <lineage>
        <taxon>Bacteria</taxon>
        <taxon>Pseudomonadati</taxon>
        <taxon>Acidobacteriota</taxon>
        <taxon>Terriglobia</taxon>
        <taxon>Candidatus Acidiferrales</taxon>
        <taxon>Candidatus Acidiferrum</taxon>
    </lineage>
</organism>
<sequence>MASNALLLTSALLLTLGFWLLGELKFLIPYRHVLFHNYGRTLFLWFAILFVNLFAAVYALERKFFLKDTGRKLWHVDRQVLQGQFPLPSPSETEELE</sequence>
<protein>
    <submittedName>
        <fullName evidence="2">Uncharacterized protein</fullName>
    </submittedName>
</protein>
<keyword evidence="1" id="KW-0812">Transmembrane</keyword>
<keyword evidence="1" id="KW-0472">Membrane</keyword>
<dbReference type="EMBL" id="JACDQQ010001600">
    <property type="protein sequence ID" value="MBA0086617.1"/>
    <property type="molecule type" value="Genomic_DNA"/>
</dbReference>
<feature type="transmembrane region" description="Helical" evidence="1">
    <location>
        <begin position="42"/>
        <end position="60"/>
    </location>
</feature>
<evidence type="ECO:0000313" key="3">
    <source>
        <dbReference type="Proteomes" id="UP000567293"/>
    </source>
</evidence>
<proteinExistence type="predicted"/>
<evidence type="ECO:0000313" key="2">
    <source>
        <dbReference type="EMBL" id="MBA0086617.1"/>
    </source>
</evidence>
<keyword evidence="3" id="KW-1185">Reference proteome</keyword>
<accession>A0A7V8NSF0</accession>
<comment type="caution">
    <text evidence="2">The sequence shown here is derived from an EMBL/GenBank/DDBJ whole genome shotgun (WGS) entry which is preliminary data.</text>
</comment>
<keyword evidence="1" id="KW-1133">Transmembrane helix</keyword>
<gene>
    <name evidence="2" type="ORF">HRJ53_16675</name>
</gene>